<gene>
    <name evidence="1" type="ORF">PILCRDRAFT_16716</name>
</gene>
<dbReference type="STRING" id="765440.A0A0C3EUS8"/>
<dbReference type="EMBL" id="KN833209">
    <property type="protein sequence ID" value="KIM71799.1"/>
    <property type="molecule type" value="Genomic_DNA"/>
</dbReference>
<dbReference type="InParanoid" id="A0A0C3EUS8"/>
<sequence>MTEHILTELSQLTAAARTYAVLDSQSDIRQTQSAVDSALVPITMIPSSVKAGCAIASLWKVMPAMLYDEAASVLDIAAQRQNIMLTNHVAWKWLEVTCTENCWRHILNRGPSDTWIKCLTDRVDNLIDGFVTTCPINPEDFLPGLQASTYQWRRARTANKLVGNQRHSFIYTTVTAIVRKWLGYPSDGISHAQAIFVDNMVKTMGHDVLLLNITWTSYIKLQAYITGQSKYGTIIISQFAAFQEHLSIHPLGNPTTAASVALSDIGRLMSAFRNSELPLFMFPEHTIQEAVQTIPCRVSLPSPSSSTVSTSVVVADSHQPKMGKPELILQYLIQLLPFIDNDLPSTPLMTKIQHNLDHYLPFRDHAPQRIKSVGLNGPYHSAVINTHTAYFDSLFWRGISYSTASATNHTMIFDLLDFRQRESSSIESIGIIETEKYFCNPKAYGPYNYSRTTALADQYWESSGRPELSDWLKQDVKPPYLDQWCFFKGTYLKDAKGNYEKDSKNKKIKAFPQIGNLVAHVLTGDYASAGKVELPSVWDMGEVITEINAGGIKGLIAIGYLGGIRKPSQEQVTVAFEHLYEYLEANLSERQKQLMGFGTLLVEHALCKFTQARKYKWV</sequence>
<proteinExistence type="predicted"/>
<organism evidence="1 2">
    <name type="scientific">Piloderma croceum (strain F 1598)</name>
    <dbReference type="NCBI Taxonomy" id="765440"/>
    <lineage>
        <taxon>Eukaryota</taxon>
        <taxon>Fungi</taxon>
        <taxon>Dikarya</taxon>
        <taxon>Basidiomycota</taxon>
        <taxon>Agaricomycotina</taxon>
        <taxon>Agaricomycetes</taxon>
        <taxon>Agaricomycetidae</taxon>
        <taxon>Atheliales</taxon>
        <taxon>Atheliaceae</taxon>
        <taxon>Piloderma</taxon>
    </lineage>
</organism>
<dbReference type="Proteomes" id="UP000054166">
    <property type="component" value="Unassembled WGS sequence"/>
</dbReference>
<dbReference type="OrthoDB" id="2934473at2759"/>
<protein>
    <submittedName>
        <fullName evidence="1">Uncharacterized protein</fullName>
    </submittedName>
</protein>
<evidence type="ECO:0000313" key="2">
    <source>
        <dbReference type="Proteomes" id="UP000054166"/>
    </source>
</evidence>
<dbReference type="HOGENOM" id="CLU_030516_0_0_1"/>
<accession>A0A0C3EUS8</accession>
<keyword evidence="2" id="KW-1185">Reference proteome</keyword>
<evidence type="ECO:0000313" key="1">
    <source>
        <dbReference type="EMBL" id="KIM71799.1"/>
    </source>
</evidence>
<name>A0A0C3EUS8_PILCF</name>
<dbReference type="AlphaFoldDB" id="A0A0C3EUS8"/>
<reference evidence="1 2" key="1">
    <citation type="submission" date="2014-04" db="EMBL/GenBank/DDBJ databases">
        <authorList>
            <consortium name="DOE Joint Genome Institute"/>
            <person name="Kuo A."/>
            <person name="Tarkka M."/>
            <person name="Buscot F."/>
            <person name="Kohler A."/>
            <person name="Nagy L.G."/>
            <person name="Floudas D."/>
            <person name="Copeland A."/>
            <person name="Barry K.W."/>
            <person name="Cichocki N."/>
            <person name="Veneault-Fourrey C."/>
            <person name="LaButti K."/>
            <person name="Lindquist E.A."/>
            <person name="Lipzen A."/>
            <person name="Lundell T."/>
            <person name="Morin E."/>
            <person name="Murat C."/>
            <person name="Sun H."/>
            <person name="Tunlid A."/>
            <person name="Henrissat B."/>
            <person name="Grigoriev I.V."/>
            <person name="Hibbett D.S."/>
            <person name="Martin F."/>
            <person name="Nordberg H.P."/>
            <person name="Cantor M.N."/>
            <person name="Hua S.X."/>
        </authorList>
    </citation>
    <scope>NUCLEOTIDE SEQUENCE [LARGE SCALE GENOMIC DNA]</scope>
    <source>
        <strain evidence="1 2">F 1598</strain>
    </source>
</reference>
<reference evidence="2" key="2">
    <citation type="submission" date="2015-01" db="EMBL/GenBank/DDBJ databases">
        <title>Evolutionary Origins and Diversification of the Mycorrhizal Mutualists.</title>
        <authorList>
            <consortium name="DOE Joint Genome Institute"/>
            <consortium name="Mycorrhizal Genomics Consortium"/>
            <person name="Kohler A."/>
            <person name="Kuo A."/>
            <person name="Nagy L.G."/>
            <person name="Floudas D."/>
            <person name="Copeland A."/>
            <person name="Barry K.W."/>
            <person name="Cichocki N."/>
            <person name="Veneault-Fourrey C."/>
            <person name="LaButti K."/>
            <person name="Lindquist E.A."/>
            <person name="Lipzen A."/>
            <person name="Lundell T."/>
            <person name="Morin E."/>
            <person name="Murat C."/>
            <person name="Riley R."/>
            <person name="Ohm R."/>
            <person name="Sun H."/>
            <person name="Tunlid A."/>
            <person name="Henrissat B."/>
            <person name="Grigoriev I.V."/>
            <person name="Hibbett D.S."/>
            <person name="Martin F."/>
        </authorList>
    </citation>
    <scope>NUCLEOTIDE SEQUENCE [LARGE SCALE GENOMIC DNA]</scope>
    <source>
        <strain evidence="2">F 1598</strain>
    </source>
</reference>